<dbReference type="CDD" id="cd00130">
    <property type="entry name" value="PAS"/>
    <property type="match status" value="1"/>
</dbReference>
<dbReference type="Gene3D" id="3.30.450.20">
    <property type="entry name" value="PAS domain"/>
    <property type="match status" value="1"/>
</dbReference>
<evidence type="ECO:0000259" key="9">
    <source>
        <dbReference type="PROSITE" id="PS50113"/>
    </source>
</evidence>
<keyword evidence="11" id="KW-1185">Reference proteome</keyword>
<evidence type="ECO:0000313" key="11">
    <source>
        <dbReference type="Proteomes" id="UP001319200"/>
    </source>
</evidence>
<evidence type="ECO:0000256" key="2">
    <source>
        <dbReference type="ARBA" id="ARBA00012438"/>
    </source>
</evidence>
<protein>
    <recommendedName>
        <fullName evidence="2">histidine kinase</fullName>
        <ecNumber evidence="2">2.7.13.3</ecNumber>
    </recommendedName>
</protein>
<accession>A0AAP2GH69</accession>
<evidence type="ECO:0000313" key="10">
    <source>
        <dbReference type="EMBL" id="MBT1695736.1"/>
    </source>
</evidence>
<dbReference type="SUPFAM" id="SSF55874">
    <property type="entry name" value="ATPase domain of HSP90 chaperone/DNA topoisomerase II/histidine kinase"/>
    <property type="match status" value="1"/>
</dbReference>
<feature type="coiled-coil region" evidence="6">
    <location>
        <begin position="291"/>
        <end position="325"/>
    </location>
</feature>
<dbReference type="SUPFAM" id="SSF55785">
    <property type="entry name" value="PYP-like sensor domain (PAS domain)"/>
    <property type="match status" value="1"/>
</dbReference>
<dbReference type="InterPro" id="IPR000700">
    <property type="entry name" value="PAS-assoc_C"/>
</dbReference>
<evidence type="ECO:0000259" key="8">
    <source>
        <dbReference type="PROSITE" id="PS50112"/>
    </source>
</evidence>
<feature type="domain" description="PAS" evidence="8">
    <location>
        <begin position="164"/>
        <end position="234"/>
    </location>
</feature>
<dbReference type="Gene3D" id="3.30.565.10">
    <property type="entry name" value="Histidine kinase-like ATPase, C-terminal domain"/>
    <property type="match status" value="1"/>
</dbReference>
<dbReference type="InterPro" id="IPR013655">
    <property type="entry name" value="PAS_fold_3"/>
</dbReference>
<organism evidence="10 11">
    <name type="scientific">Chryseosolibacter histidini</name>
    <dbReference type="NCBI Taxonomy" id="2782349"/>
    <lineage>
        <taxon>Bacteria</taxon>
        <taxon>Pseudomonadati</taxon>
        <taxon>Bacteroidota</taxon>
        <taxon>Cytophagia</taxon>
        <taxon>Cytophagales</taxon>
        <taxon>Chryseotaleaceae</taxon>
        <taxon>Chryseosolibacter</taxon>
    </lineage>
</organism>
<dbReference type="Gene3D" id="1.10.287.130">
    <property type="match status" value="1"/>
</dbReference>
<comment type="catalytic activity">
    <reaction evidence="1">
        <text>ATP + protein L-histidine = ADP + protein N-phospho-L-histidine.</text>
        <dbReference type="EC" id="2.7.13.3"/>
    </reaction>
</comment>
<evidence type="ECO:0000256" key="3">
    <source>
        <dbReference type="ARBA" id="ARBA00022553"/>
    </source>
</evidence>
<dbReference type="InterPro" id="IPR036890">
    <property type="entry name" value="HATPase_C_sf"/>
</dbReference>
<dbReference type="PANTHER" id="PTHR43304:SF1">
    <property type="entry name" value="PAC DOMAIN-CONTAINING PROTEIN"/>
    <property type="match status" value="1"/>
</dbReference>
<keyword evidence="5" id="KW-0418">Kinase</keyword>
<evidence type="ECO:0000256" key="1">
    <source>
        <dbReference type="ARBA" id="ARBA00000085"/>
    </source>
</evidence>
<dbReference type="SMART" id="SM00387">
    <property type="entry name" value="HATPase_c"/>
    <property type="match status" value="1"/>
</dbReference>
<dbReference type="PANTHER" id="PTHR43304">
    <property type="entry name" value="PHYTOCHROME-LIKE PROTEIN CPH1"/>
    <property type="match status" value="1"/>
</dbReference>
<dbReference type="Pfam" id="PF08447">
    <property type="entry name" value="PAS_3"/>
    <property type="match status" value="1"/>
</dbReference>
<sequence>MKQVVRVNLENEMDLILAHKRAMKLAELCGLSLTVQTTLATAVSEIARCALFHSKDAHLSLGIGTAKDNTRQLTAAICNTVESCANTEALNLARRLVTEVAIVKNGNKFDIRLNYGIRFGALFTDNKIQSFLDYFKNEPPLSAYDEIRRKNIQLLELSDRLRESETQYRMLADTLPLMMFSLNPTGAIVYTNQWLREYLGQHFSMLDTMTWQMLLHPDDYSRVSGEWNHSFRKKLTFSTQGRLKNRRDNNHYWHLISVIPVKGEANIPQQWIGFFVDIHTQKLAEETFKDNAELKETQKQLVEYQKKLEEKVNELNISNHELEQFAYIASHDLQEPLRKIVTFSSLLEERLKNIDDDSRVYFNKIVSSTKRMTALIKDVLDYSRIAKSNEEFSVVSLDNVLKNVMTDFDLLIHQRNAIVRTSGLPTVKGIPLQLNQLFANLMSNSLKFNEKDPVITITAHRVPSTELTAQPKLDPSLSYIKLSFSDNGIGFDQQYAEQIFTIFQRLNGRSAYSGTGIGLALCRKIAENHHGMITAASEPGKGATFNIYLVAA</sequence>
<dbReference type="InterPro" id="IPR003661">
    <property type="entry name" value="HisK_dim/P_dom"/>
</dbReference>
<dbReference type="InterPro" id="IPR000014">
    <property type="entry name" value="PAS"/>
</dbReference>
<evidence type="ECO:0000256" key="4">
    <source>
        <dbReference type="ARBA" id="ARBA00022679"/>
    </source>
</evidence>
<dbReference type="AlphaFoldDB" id="A0AAP2GH69"/>
<evidence type="ECO:0000259" key="7">
    <source>
        <dbReference type="PROSITE" id="PS50109"/>
    </source>
</evidence>
<evidence type="ECO:0000256" key="5">
    <source>
        <dbReference type="ARBA" id="ARBA00022777"/>
    </source>
</evidence>
<comment type="caution">
    <text evidence="10">The sequence shown here is derived from an EMBL/GenBank/DDBJ whole genome shotgun (WGS) entry which is preliminary data.</text>
</comment>
<dbReference type="GO" id="GO:0000155">
    <property type="term" value="F:phosphorelay sensor kinase activity"/>
    <property type="evidence" value="ECO:0007669"/>
    <property type="project" value="InterPro"/>
</dbReference>
<dbReference type="NCBIfam" id="TIGR00229">
    <property type="entry name" value="sensory_box"/>
    <property type="match status" value="1"/>
</dbReference>
<dbReference type="Pfam" id="PF02518">
    <property type="entry name" value="HATPase_c"/>
    <property type="match status" value="1"/>
</dbReference>
<name>A0AAP2GH69_9BACT</name>
<dbReference type="InterPro" id="IPR052162">
    <property type="entry name" value="Sensor_kinase/Photoreceptor"/>
</dbReference>
<dbReference type="InterPro" id="IPR005467">
    <property type="entry name" value="His_kinase_dom"/>
</dbReference>
<dbReference type="EMBL" id="JAHESF010000002">
    <property type="protein sequence ID" value="MBT1695736.1"/>
    <property type="molecule type" value="Genomic_DNA"/>
</dbReference>
<feature type="domain" description="PAC" evidence="9">
    <location>
        <begin position="237"/>
        <end position="290"/>
    </location>
</feature>
<dbReference type="InterPro" id="IPR036097">
    <property type="entry name" value="HisK_dim/P_sf"/>
</dbReference>
<proteinExistence type="predicted"/>
<dbReference type="PROSITE" id="PS50109">
    <property type="entry name" value="HIS_KIN"/>
    <property type="match status" value="1"/>
</dbReference>
<dbReference type="SUPFAM" id="SSF47384">
    <property type="entry name" value="Homodimeric domain of signal transducing histidine kinase"/>
    <property type="match status" value="1"/>
</dbReference>
<gene>
    <name evidence="10" type="ORF">KK083_02530</name>
</gene>
<dbReference type="SMART" id="SM00388">
    <property type="entry name" value="HisKA"/>
    <property type="match status" value="1"/>
</dbReference>
<keyword evidence="4" id="KW-0808">Transferase</keyword>
<dbReference type="CDD" id="cd00082">
    <property type="entry name" value="HisKA"/>
    <property type="match status" value="1"/>
</dbReference>
<feature type="domain" description="Histidine kinase" evidence="7">
    <location>
        <begin position="328"/>
        <end position="552"/>
    </location>
</feature>
<dbReference type="SMART" id="SM00091">
    <property type="entry name" value="PAS"/>
    <property type="match status" value="1"/>
</dbReference>
<dbReference type="EC" id="2.7.13.3" evidence="2"/>
<dbReference type="PRINTS" id="PR00344">
    <property type="entry name" value="BCTRLSENSOR"/>
</dbReference>
<keyword evidence="6" id="KW-0175">Coiled coil</keyword>
<reference evidence="10 11" key="1">
    <citation type="submission" date="2021-05" db="EMBL/GenBank/DDBJ databases">
        <title>A Polyphasic approach of four new species of the genus Ohtaekwangia: Ohtaekwangia histidinii sp. nov., Ohtaekwangia cretensis sp. nov., Ohtaekwangia indiensis sp. nov., Ohtaekwangia reichenbachii sp. nov. from diverse environment.</title>
        <authorList>
            <person name="Octaviana S."/>
        </authorList>
    </citation>
    <scope>NUCLEOTIDE SEQUENCE [LARGE SCALE GENOMIC DNA]</scope>
    <source>
        <strain evidence="10 11">PWU4</strain>
    </source>
</reference>
<dbReference type="Pfam" id="PF00512">
    <property type="entry name" value="HisKA"/>
    <property type="match status" value="1"/>
</dbReference>
<evidence type="ECO:0000256" key="6">
    <source>
        <dbReference type="SAM" id="Coils"/>
    </source>
</evidence>
<dbReference type="PROSITE" id="PS50113">
    <property type="entry name" value="PAC"/>
    <property type="match status" value="1"/>
</dbReference>
<dbReference type="InterPro" id="IPR035965">
    <property type="entry name" value="PAS-like_dom_sf"/>
</dbReference>
<dbReference type="InterPro" id="IPR004358">
    <property type="entry name" value="Sig_transdc_His_kin-like_C"/>
</dbReference>
<dbReference type="Proteomes" id="UP001319200">
    <property type="component" value="Unassembled WGS sequence"/>
</dbReference>
<dbReference type="PROSITE" id="PS50112">
    <property type="entry name" value="PAS"/>
    <property type="match status" value="1"/>
</dbReference>
<dbReference type="RefSeq" id="WP_254160387.1">
    <property type="nucleotide sequence ID" value="NZ_JAHESF010000002.1"/>
</dbReference>
<dbReference type="InterPro" id="IPR003594">
    <property type="entry name" value="HATPase_dom"/>
</dbReference>
<keyword evidence="3" id="KW-0597">Phosphoprotein</keyword>